<accession>A0A399F402</accession>
<dbReference type="PANTHER" id="PTHR35788:SF1">
    <property type="entry name" value="EXPORTED PROTEIN"/>
    <property type="match status" value="1"/>
</dbReference>
<dbReference type="EMBL" id="QWLB01000044">
    <property type="protein sequence ID" value="RIH91424.1"/>
    <property type="molecule type" value="Genomic_DNA"/>
</dbReference>
<evidence type="ECO:0000313" key="2">
    <source>
        <dbReference type="Proteomes" id="UP000266178"/>
    </source>
</evidence>
<reference evidence="1 2" key="1">
    <citation type="submission" date="2018-08" db="EMBL/GenBank/DDBJ databases">
        <title>Meiothermus granaticius genome AF-68 sequencing project.</title>
        <authorList>
            <person name="Da Costa M.S."/>
            <person name="Albuquerque L."/>
            <person name="Raposo P."/>
            <person name="Froufe H.J.C."/>
            <person name="Barroso C.S."/>
            <person name="Egas C."/>
        </authorList>
    </citation>
    <scope>NUCLEOTIDE SEQUENCE [LARGE SCALE GENOMIC DNA]</scope>
    <source>
        <strain evidence="1 2">AF-68</strain>
    </source>
</reference>
<gene>
    <name evidence="1" type="primary">vanW_2</name>
    <name evidence="1" type="ORF">Mgrana_02705</name>
</gene>
<protein>
    <submittedName>
        <fullName evidence="1">Vancomycin B-type resistance protein VanW</fullName>
    </submittedName>
</protein>
<dbReference type="InterPro" id="IPR052913">
    <property type="entry name" value="Glycopeptide_resist_protein"/>
</dbReference>
<dbReference type="OrthoDB" id="9797191at2"/>
<sequence>MKSLGVGLVWLGLVALAGPDAIFYSQQNVMEDGQITTLQTPHRYPIGGIGQIEALISQLSAPAKDAAWSYDKAKQKWVMVDESGYAFALARAKELYRQALSSHQPQFTLPVAYTPAQRDVFYFYQLGIRQLLSEATTRFAGSSNERAYNLIRGASRLNGHIIPPNAVFSFAQAIGEVSLATGYKKAFVISGEQTVEGVGGGMCQVSTTVFRAAYFAGLPIVERRPHSYQVGYYRPAGLDATVFLPQRDLKFKNDTPGSILLQTEVQGTNLTFRFFGTKDRTATWSAPVYLSRTPALPTRYIVSPAMRPQSFQQVDFAAEGAQVRVTRTVQFTDGRKLTDTLESTYRPWGAVWLVGPGTKLRSGRVLTAETDDSKGQAAYTTLTQTH</sequence>
<proteinExistence type="predicted"/>
<dbReference type="AlphaFoldDB" id="A0A399F402"/>
<comment type="caution">
    <text evidence="1">The sequence shown here is derived from an EMBL/GenBank/DDBJ whole genome shotgun (WGS) entry which is preliminary data.</text>
</comment>
<dbReference type="Pfam" id="PF04294">
    <property type="entry name" value="VanW"/>
    <property type="match status" value="1"/>
</dbReference>
<evidence type="ECO:0000313" key="1">
    <source>
        <dbReference type="EMBL" id="RIH91424.1"/>
    </source>
</evidence>
<name>A0A399F402_9DEIN</name>
<dbReference type="RefSeq" id="WP_119358152.1">
    <property type="nucleotide sequence ID" value="NZ_BJXM01000008.1"/>
</dbReference>
<dbReference type="InterPro" id="IPR007391">
    <property type="entry name" value="Vancomycin_resist_VanW"/>
</dbReference>
<organism evidence="1 2">
    <name type="scientific">Meiothermus granaticius NBRC 107808</name>
    <dbReference type="NCBI Taxonomy" id="1227551"/>
    <lineage>
        <taxon>Bacteria</taxon>
        <taxon>Thermotogati</taxon>
        <taxon>Deinococcota</taxon>
        <taxon>Deinococci</taxon>
        <taxon>Thermales</taxon>
        <taxon>Thermaceae</taxon>
        <taxon>Meiothermus</taxon>
    </lineage>
</organism>
<dbReference type="Proteomes" id="UP000266178">
    <property type="component" value="Unassembled WGS sequence"/>
</dbReference>
<dbReference type="PANTHER" id="PTHR35788">
    <property type="entry name" value="EXPORTED PROTEIN-RELATED"/>
    <property type="match status" value="1"/>
</dbReference>
<keyword evidence="2" id="KW-1185">Reference proteome</keyword>